<dbReference type="AlphaFoldDB" id="A0A917W2K3"/>
<dbReference type="InterPro" id="IPR048110">
    <property type="entry name" value="SA1362/YqhP-like"/>
</dbReference>
<protein>
    <submittedName>
        <fullName evidence="2">Uncharacterized protein</fullName>
    </submittedName>
</protein>
<keyword evidence="3" id="KW-1185">Reference proteome</keyword>
<evidence type="ECO:0000313" key="2">
    <source>
        <dbReference type="EMBL" id="GGL55374.1"/>
    </source>
</evidence>
<accession>A0A917W2K3</accession>
<keyword evidence="1" id="KW-0812">Transmembrane</keyword>
<dbReference type="Proteomes" id="UP000654670">
    <property type="component" value="Unassembled WGS sequence"/>
</dbReference>
<evidence type="ECO:0000313" key="3">
    <source>
        <dbReference type="Proteomes" id="UP000654670"/>
    </source>
</evidence>
<feature type="transmembrane region" description="Helical" evidence="1">
    <location>
        <begin position="32"/>
        <end position="50"/>
    </location>
</feature>
<name>A0A917W2K3_9BACL</name>
<sequence>MKTFLYSLVFFLIVALGLFGLLASFLNNSTALLIQLLIIAAVAAAGLFFFRRLAGGSGNGERARYRKAAKQSMRRHKLSVLGRKVRGIHPSKLKVISNRSRKLREVSRQSTKDHGHLTVIDGKKNKKKKRVLF</sequence>
<organism evidence="2 3">
    <name type="scientific">Sporolactobacillus putidus</name>
    <dbReference type="NCBI Taxonomy" id="492735"/>
    <lineage>
        <taxon>Bacteria</taxon>
        <taxon>Bacillati</taxon>
        <taxon>Bacillota</taxon>
        <taxon>Bacilli</taxon>
        <taxon>Bacillales</taxon>
        <taxon>Sporolactobacillaceae</taxon>
        <taxon>Sporolactobacillus</taxon>
    </lineage>
</organism>
<proteinExistence type="predicted"/>
<feature type="transmembrane region" description="Helical" evidence="1">
    <location>
        <begin position="5"/>
        <end position="26"/>
    </location>
</feature>
<dbReference type="EMBL" id="BMOK01000007">
    <property type="protein sequence ID" value="GGL55374.1"/>
    <property type="molecule type" value="Genomic_DNA"/>
</dbReference>
<reference evidence="2" key="1">
    <citation type="journal article" date="2014" name="Int. J. Syst. Evol. Microbiol.">
        <title>Complete genome sequence of Corynebacterium casei LMG S-19264T (=DSM 44701T), isolated from a smear-ripened cheese.</title>
        <authorList>
            <consortium name="US DOE Joint Genome Institute (JGI-PGF)"/>
            <person name="Walter F."/>
            <person name="Albersmeier A."/>
            <person name="Kalinowski J."/>
            <person name="Ruckert C."/>
        </authorList>
    </citation>
    <scope>NUCLEOTIDE SEQUENCE</scope>
    <source>
        <strain evidence="2">JCM 15325</strain>
    </source>
</reference>
<dbReference type="NCBIfam" id="NF041554">
    <property type="entry name" value="SA1362_fam"/>
    <property type="match status" value="1"/>
</dbReference>
<reference evidence="2" key="2">
    <citation type="submission" date="2020-09" db="EMBL/GenBank/DDBJ databases">
        <authorList>
            <person name="Sun Q."/>
            <person name="Ohkuma M."/>
        </authorList>
    </citation>
    <scope>NUCLEOTIDE SEQUENCE</scope>
    <source>
        <strain evidence="2">JCM 15325</strain>
    </source>
</reference>
<gene>
    <name evidence="2" type="ORF">GCM10007968_19410</name>
</gene>
<keyword evidence="1" id="KW-1133">Transmembrane helix</keyword>
<comment type="caution">
    <text evidence="2">The sequence shown here is derived from an EMBL/GenBank/DDBJ whole genome shotgun (WGS) entry which is preliminary data.</text>
</comment>
<keyword evidence="1" id="KW-0472">Membrane</keyword>
<evidence type="ECO:0000256" key="1">
    <source>
        <dbReference type="SAM" id="Phobius"/>
    </source>
</evidence>
<dbReference type="RefSeq" id="WP_188802909.1">
    <property type="nucleotide sequence ID" value="NZ_BMOK01000007.1"/>
</dbReference>